<accession>A2FM37</accession>
<dbReference type="AlphaFoldDB" id="A2FM37"/>
<dbReference type="GO" id="GO:0003830">
    <property type="term" value="F:beta-1,4-mannosylglycoprotein 4-beta-N-acetylglucosaminyltransferase activity"/>
    <property type="evidence" value="ECO:0007669"/>
    <property type="project" value="InterPro"/>
</dbReference>
<dbReference type="PANTHER" id="PTHR12224">
    <property type="entry name" value="BETA-1,4-MANNOSYL-GLYCOPROTEIN BETA-1,4-N-ACETYLGLUCOSAMINYL-TRANSFERASE"/>
    <property type="match status" value="1"/>
</dbReference>
<dbReference type="EMBL" id="DS113879">
    <property type="protein sequence ID" value="EAX94039.1"/>
    <property type="molecule type" value="Genomic_DNA"/>
</dbReference>
<feature type="region of interest" description="Disordered" evidence="1">
    <location>
        <begin position="1"/>
        <end position="24"/>
    </location>
</feature>
<dbReference type="GO" id="GO:0016757">
    <property type="term" value="F:glycosyltransferase activity"/>
    <property type="evidence" value="ECO:0000318"/>
    <property type="project" value="GO_Central"/>
</dbReference>
<name>A2FM37_TRIV3</name>
<proteinExistence type="predicted"/>
<gene>
    <name evidence="2" type="ORF">TVAG_157000</name>
</gene>
<sequence length="355" mass="42767">MNRKITGHSDLLPNRKPGDPKFVDHPIPDKKGRRIFDVTMFSGEAAMLYTRLWRYYDYVDQFVIGILPRTFTNIPTNYSFWPFEEELKQFMDKVLIIREIPEDRIYKNLDSHKSFSYEHSWRVYFLEVIRQKFHPKNGDLIFASDLDEIITREGIEYLINHWPTQQIHPLTRHSQPNFLYDQGDWCCPVIFPYSDNMPDLLTLRKRVHITPITREVVATHCSWCFTHLENYTRKKNAYSHQEKNFWPKNDDSYTFRYHWCRFWDDWKMNFIKPGLAHTGTTLKNLLPDHPHLKYLTSPYYMLDITKTIWEYEDLDTMCTSNFPSREEWEKKAKAKGIYVIRTPLPVTEEAIFKKN</sequence>
<dbReference type="InterPro" id="IPR006813">
    <property type="entry name" value="Glyco_trans_17"/>
</dbReference>
<dbReference type="InParanoid" id="A2FM37"/>
<protein>
    <recommendedName>
        <fullName evidence="4">Glycosyltransferase family 17 protein</fullName>
    </recommendedName>
</protein>
<dbReference type="VEuPathDB" id="TrichDB:TVAGG3_1057260"/>
<dbReference type="GO" id="GO:0016020">
    <property type="term" value="C:membrane"/>
    <property type="evidence" value="ECO:0007669"/>
    <property type="project" value="InterPro"/>
</dbReference>
<dbReference type="RefSeq" id="XP_001306969.1">
    <property type="nucleotide sequence ID" value="XM_001306968.1"/>
</dbReference>
<evidence type="ECO:0000313" key="3">
    <source>
        <dbReference type="Proteomes" id="UP000001542"/>
    </source>
</evidence>
<dbReference type="Proteomes" id="UP000001542">
    <property type="component" value="Unassembled WGS sequence"/>
</dbReference>
<evidence type="ECO:0008006" key="4">
    <source>
        <dbReference type="Google" id="ProtNLM"/>
    </source>
</evidence>
<keyword evidence="3" id="KW-1185">Reference proteome</keyword>
<dbReference type="GO" id="GO:0006044">
    <property type="term" value="P:N-acetylglucosamine metabolic process"/>
    <property type="evidence" value="ECO:0000318"/>
    <property type="project" value="GO_Central"/>
</dbReference>
<dbReference type="PANTHER" id="PTHR12224:SF0">
    <property type="entry name" value="BETA-1,4-MANNOSYL-GLYCOPROTEIN 4-BETA-N-ACETYLGLUCOSAMINYLTRANSFERASE"/>
    <property type="match status" value="1"/>
</dbReference>
<reference evidence="2" key="2">
    <citation type="journal article" date="2007" name="Science">
        <title>Draft genome sequence of the sexually transmitted pathogen Trichomonas vaginalis.</title>
        <authorList>
            <person name="Carlton J.M."/>
            <person name="Hirt R.P."/>
            <person name="Silva J.C."/>
            <person name="Delcher A.L."/>
            <person name="Schatz M."/>
            <person name="Zhao Q."/>
            <person name="Wortman J.R."/>
            <person name="Bidwell S.L."/>
            <person name="Alsmark U.C.M."/>
            <person name="Besteiro S."/>
            <person name="Sicheritz-Ponten T."/>
            <person name="Noel C.J."/>
            <person name="Dacks J.B."/>
            <person name="Foster P.G."/>
            <person name="Simillion C."/>
            <person name="Van de Peer Y."/>
            <person name="Miranda-Saavedra D."/>
            <person name="Barton G.J."/>
            <person name="Westrop G.D."/>
            <person name="Mueller S."/>
            <person name="Dessi D."/>
            <person name="Fiori P.L."/>
            <person name="Ren Q."/>
            <person name="Paulsen I."/>
            <person name="Zhang H."/>
            <person name="Bastida-Corcuera F.D."/>
            <person name="Simoes-Barbosa A."/>
            <person name="Brown M.T."/>
            <person name="Hayes R.D."/>
            <person name="Mukherjee M."/>
            <person name="Okumura C.Y."/>
            <person name="Schneider R."/>
            <person name="Smith A.J."/>
            <person name="Vanacova S."/>
            <person name="Villalvazo M."/>
            <person name="Haas B.J."/>
            <person name="Pertea M."/>
            <person name="Feldblyum T.V."/>
            <person name="Utterback T.R."/>
            <person name="Shu C.L."/>
            <person name="Osoegawa K."/>
            <person name="de Jong P.J."/>
            <person name="Hrdy I."/>
            <person name="Horvathova L."/>
            <person name="Zubacova Z."/>
            <person name="Dolezal P."/>
            <person name="Malik S.B."/>
            <person name="Logsdon J.M. Jr."/>
            <person name="Henze K."/>
            <person name="Gupta A."/>
            <person name="Wang C.C."/>
            <person name="Dunne R.L."/>
            <person name="Upcroft J.A."/>
            <person name="Upcroft P."/>
            <person name="White O."/>
            <person name="Salzberg S.L."/>
            <person name="Tang P."/>
            <person name="Chiu C.-H."/>
            <person name="Lee Y.-S."/>
            <person name="Embley T.M."/>
            <person name="Coombs G.H."/>
            <person name="Mottram J.C."/>
            <person name="Tachezy J."/>
            <person name="Fraser-Liggett C.M."/>
            <person name="Johnson P.J."/>
        </authorList>
    </citation>
    <scope>NUCLEOTIDE SEQUENCE [LARGE SCALE GENOMIC DNA]</scope>
    <source>
        <strain evidence="2">G3</strain>
    </source>
</reference>
<dbReference type="OrthoDB" id="6474464at2759"/>
<dbReference type="Pfam" id="PF04724">
    <property type="entry name" value="Glyco_transf_17"/>
    <property type="match status" value="1"/>
</dbReference>
<dbReference type="VEuPathDB" id="TrichDB:TVAG_157000"/>
<dbReference type="KEGG" id="tva:4751765"/>
<organism evidence="2 3">
    <name type="scientific">Trichomonas vaginalis (strain ATCC PRA-98 / G3)</name>
    <dbReference type="NCBI Taxonomy" id="412133"/>
    <lineage>
        <taxon>Eukaryota</taxon>
        <taxon>Metamonada</taxon>
        <taxon>Parabasalia</taxon>
        <taxon>Trichomonadida</taxon>
        <taxon>Trichomonadidae</taxon>
        <taxon>Trichomonas</taxon>
    </lineage>
</organism>
<evidence type="ECO:0000256" key="1">
    <source>
        <dbReference type="SAM" id="MobiDB-lite"/>
    </source>
</evidence>
<evidence type="ECO:0000313" key="2">
    <source>
        <dbReference type="EMBL" id="EAX94039.1"/>
    </source>
</evidence>
<reference evidence="2" key="1">
    <citation type="submission" date="2006-10" db="EMBL/GenBank/DDBJ databases">
        <authorList>
            <person name="Amadeo P."/>
            <person name="Zhao Q."/>
            <person name="Wortman J."/>
            <person name="Fraser-Liggett C."/>
            <person name="Carlton J."/>
        </authorList>
    </citation>
    <scope>NUCLEOTIDE SEQUENCE</scope>
    <source>
        <strain evidence="2">G3</strain>
    </source>
</reference>